<name>A0ABV4C298_9MYCO</name>
<dbReference type="EMBL" id="JBGEDP010000001">
    <property type="protein sequence ID" value="MEY8016674.1"/>
    <property type="molecule type" value="Genomic_DNA"/>
</dbReference>
<proteinExistence type="predicted"/>
<organism evidence="1 2">
    <name type="scientific">Mycobacterium servetii</name>
    <dbReference type="NCBI Taxonomy" id="3237418"/>
    <lineage>
        <taxon>Bacteria</taxon>
        <taxon>Bacillati</taxon>
        <taxon>Actinomycetota</taxon>
        <taxon>Actinomycetes</taxon>
        <taxon>Mycobacteriales</taxon>
        <taxon>Mycobacteriaceae</taxon>
        <taxon>Mycobacterium</taxon>
    </lineage>
</organism>
<gene>
    <name evidence="1" type="ORF">AB8998_17585</name>
</gene>
<evidence type="ECO:0000313" key="2">
    <source>
        <dbReference type="Proteomes" id="UP001564760"/>
    </source>
</evidence>
<sequence length="80" mass="8700">MTTGTSEVVSSASVAVPLRHRQGAPMWSGRRFSGSLRVVAASMRRTLLTPRGVARPPRIGCSARCGYLERSLMAREADRL</sequence>
<protein>
    <submittedName>
        <fullName evidence="1">Uncharacterized protein</fullName>
    </submittedName>
</protein>
<comment type="caution">
    <text evidence="1">The sequence shown here is derived from an EMBL/GenBank/DDBJ whole genome shotgun (WGS) entry which is preliminary data.</text>
</comment>
<accession>A0ABV4C298</accession>
<reference evidence="1 2" key="1">
    <citation type="submission" date="2024-08" db="EMBL/GenBank/DDBJ databases">
        <title>Mycobacterium servetensis sp. nov., a novel rapid-growing mycobacterial species recovered from a human patient in Zaragoza, Spain.</title>
        <authorList>
            <person name="Tristancho-Baro A.I."/>
            <person name="Buenestado-Serrano S."/>
            <person name="Garcia De Viedma D."/>
            <person name="Milagro-Beamonte A."/>
            <person name="Burillo N."/>
            <person name="Sanz S."/>
            <person name="Lopez-Calleja A.I."/>
            <person name="Penas-Utrilla D."/>
            <person name="Guardingo M."/>
            <person name="Garcia M.J."/>
            <person name="Vinuelas-Bayon J."/>
        </authorList>
    </citation>
    <scope>NUCLEOTIDE SEQUENCE [LARGE SCALE GENOMIC DNA]</scope>
    <source>
        <strain evidence="2">HUMS_12744610</strain>
    </source>
</reference>
<evidence type="ECO:0000313" key="1">
    <source>
        <dbReference type="EMBL" id="MEY8016674.1"/>
    </source>
</evidence>
<dbReference type="RefSeq" id="WP_369739037.1">
    <property type="nucleotide sequence ID" value="NZ_JBGEDP010000001.1"/>
</dbReference>
<dbReference type="Proteomes" id="UP001564760">
    <property type="component" value="Unassembled WGS sequence"/>
</dbReference>
<keyword evidence="2" id="KW-1185">Reference proteome</keyword>